<protein>
    <submittedName>
        <fullName evidence="3">Uncharacterized protein</fullName>
    </submittedName>
</protein>
<feature type="chain" id="PRO_5046388588" evidence="2">
    <location>
        <begin position="24"/>
        <end position="143"/>
    </location>
</feature>
<feature type="signal peptide" evidence="2">
    <location>
        <begin position="1"/>
        <end position="23"/>
    </location>
</feature>
<organism evidence="3 4">
    <name type="scientific">Aspergillus granulosus</name>
    <dbReference type="NCBI Taxonomy" id="176169"/>
    <lineage>
        <taxon>Eukaryota</taxon>
        <taxon>Fungi</taxon>
        <taxon>Dikarya</taxon>
        <taxon>Ascomycota</taxon>
        <taxon>Pezizomycotina</taxon>
        <taxon>Eurotiomycetes</taxon>
        <taxon>Eurotiomycetidae</taxon>
        <taxon>Eurotiales</taxon>
        <taxon>Aspergillaceae</taxon>
        <taxon>Aspergillus</taxon>
        <taxon>Aspergillus subgen. Nidulantes</taxon>
    </lineage>
</organism>
<evidence type="ECO:0000313" key="3">
    <source>
        <dbReference type="EMBL" id="KAL2815362.1"/>
    </source>
</evidence>
<keyword evidence="4" id="KW-1185">Reference proteome</keyword>
<proteinExistence type="predicted"/>
<comment type="caution">
    <text evidence="3">The sequence shown here is derived from an EMBL/GenBank/DDBJ whole genome shotgun (WGS) entry which is preliminary data.</text>
</comment>
<sequence length="143" mass="15562">MKYCSTYLAIWLGLWNLPLGALARECSIDYLNDIPCNKTRYELWQRAPQPSADNHCGEIEIRDEEPTDEGSDDTDNTTNEDTSTNEEEDDSGADSPSSDVLDTQSGDDESSEESVPGDGDGMVLPTGGVALIMAAIVSAWFSF</sequence>
<name>A0ABR4HIQ0_9EURO</name>
<dbReference type="EMBL" id="JBFXLT010000028">
    <property type="protein sequence ID" value="KAL2815362.1"/>
    <property type="molecule type" value="Genomic_DNA"/>
</dbReference>
<feature type="compositionally biased region" description="Polar residues" evidence="1">
    <location>
        <begin position="94"/>
        <end position="104"/>
    </location>
</feature>
<feature type="compositionally biased region" description="Acidic residues" evidence="1">
    <location>
        <begin position="83"/>
        <end position="92"/>
    </location>
</feature>
<gene>
    <name evidence="3" type="ORF">BJX63DRAFT_430876</name>
</gene>
<reference evidence="3 4" key="1">
    <citation type="submission" date="2024-07" db="EMBL/GenBank/DDBJ databases">
        <title>Section-level genome sequencing and comparative genomics of Aspergillus sections Usti and Cavernicolus.</title>
        <authorList>
            <consortium name="Lawrence Berkeley National Laboratory"/>
            <person name="Nybo J.L."/>
            <person name="Vesth T.C."/>
            <person name="Theobald S."/>
            <person name="Frisvad J.C."/>
            <person name="Larsen T.O."/>
            <person name="Kjaerboelling I."/>
            <person name="Rothschild-Mancinelli K."/>
            <person name="Lyhne E.K."/>
            <person name="Kogle M.E."/>
            <person name="Barry K."/>
            <person name="Clum A."/>
            <person name="Na H."/>
            <person name="Ledsgaard L."/>
            <person name="Lin J."/>
            <person name="Lipzen A."/>
            <person name="Kuo A."/>
            <person name="Riley R."/>
            <person name="Mondo S."/>
            <person name="Labutti K."/>
            <person name="Haridas S."/>
            <person name="Pangalinan J."/>
            <person name="Salamov A.A."/>
            <person name="Simmons B.A."/>
            <person name="Magnuson J.K."/>
            <person name="Chen J."/>
            <person name="Drula E."/>
            <person name="Henrissat B."/>
            <person name="Wiebenga A."/>
            <person name="Lubbers R.J."/>
            <person name="Gomes A.C."/>
            <person name="Makela M.R."/>
            <person name="Stajich J."/>
            <person name="Grigoriev I.V."/>
            <person name="Mortensen U.H."/>
            <person name="De Vries R.P."/>
            <person name="Baker S.E."/>
            <person name="Andersen M.R."/>
        </authorList>
    </citation>
    <scope>NUCLEOTIDE SEQUENCE [LARGE SCALE GENOMIC DNA]</scope>
    <source>
        <strain evidence="3 4">CBS 588.65</strain>
    </source>
</reference>
<feature type="region of interest" description="Disordered" evidence="1">
    <location>
        <begin position="47"/>
        <end position="124"/>
    </location>
</feature>
<dbReference type="Proteomes" id="UP001610334">
    <property type="component" value="Unassembled WGS sequence"/>
</dbReference>
<keyword evidence="2" id="KW-0732">Signal</keyword>
<evidence type="ECO:0000313" key="4">
    <source>
        <dbReference type="Proteomes" id="UP001610334"/>
    </source>
</evidence>
<feature type="compositionally biased region" description="Acidic residues" evidence="1">
    <location>
        <begin position="61"/>
        <end position="75"/>
    </location>
</feature>
<evidence type="ECO:0000256" key="2">
    <source>
        <dbReference type="SAM" id="SignalP"/>
    </source>
</evidence>
<accession>A0ABR4HIQ0</accession>
<evidence type="ECO:0000256" key="1">
    <source>
        <dbReference type="SAM" id="MobiDB-lite"/>
    </source>
</evidence>